<feature type="region of interest" description="Disordered" evidence="1">
    <location>
        <begin position="67"/>
        <end position="138"/>
    </location>
</feature>
<organism evidence="2">
    <name type="scientific">uncultured bacterium contig00005</name>
    <dbReference type="NCBI Taxonomy" id="1181497"/>
    <lineage>
        <taxon>Bacteria</taxon>
        <taxon>environmental samples</taxon>
    </lineage>
</organism>
<protein>
    <submittedName>
        <fullName evidence="2">Uncharacterized protein</fullName>
    </submittedName>
</protein>
<dbReference type="AlphaFoldDB" id="A0A806KD62"/>
<name>A0A806KD62_9BACT</name>
<feature type="compositionally biased region" description="Basic residues" evidence="1">
    <location>
        <begin position="77"/>
        <end position="91"/>
    </location>
</feature>
<dbReference type="EMBL" id="JQ844200">
    <property type="protein sequence ID" value="AGS52537.1"/>
    <property type="molecule type" value="Genomic_DNA"/>
</dbReference>
<evidence type="ECO:0000256" key="1">
    <source>
        <dbReference type="SAM" id="MobiDB-lite"/>
    </source>
</evidence>
<sequence>MDYIANTLGVKIATEPWGGSVGLPFHLTDAYAFQTVTLDGAKYLFVKPTGELASLPVLRKHLGKIAERATGPSGLSRQRREKARRARRRRAGGAGGNLERRPIRCVENLRPQRETARSLSGLRASSFAPKRKPQNQKQLNTVAVGDTIGTSTLAKKC</sequence>
<evidence type="ECO:0000313" key="2">
    <source>
        <dbReference type="EMBL" id="AGS52537.1"/>
    </source>
</evidence>
<accession>A0A806KD62</accession>
<reference evidence="2" key="1">
    <citation type="submission" date="2012-03" db="EMBL/GenBank/DDBJ databases">
        <title>Functional metagenomics reveals considerable lignocellulase gene clusters in the gut microbiome of a wood-feeding higher termite.</title>
        <authorList>
            <person name="Liu N."/>
        </authorList>
    </citation>
    <scope>NUCLEOTIDE SEQUENCE</scope>
</reference>
<proteinExistence type="predicted"/>